<keyword evidence="2" id="KW-0812">Transmembrane</keyword>
<evidence type="ECO:0000313" key="3">
    <source>
        <dbReference type="EMBL" id="MEQ2592547.1"/>
    </source>
</evidence>
<evidence type="ECO:0000256" key="2">
    <source>
        <dbReference type="SAM" id="Phobius"/>
    </source>
</evidence>
<dbReference type="EMBL" id="JBBNGJ010000003">
    <property type="protein sequence ID" value="MEQ2592547.1"/>
    <property type="molecule type" value="Genomic_DNA"/>
</dbReference>
<feature type="transmembrane region" description="Helical" evidence="2">
    <location>
        <begin position="120"/>
        <end position="140"/>
    </location>
</feature>
<feature type="transmembrane region" description="Helical" evidence="2">
    <location>
        <begin position="170"/>
        <end position="188"/>
    </location>
</feature>
<keyword evidence="2" id="KW-1133">Transmembrane helix</keyword>
<protein>
    <submittedName>
        <fullName evidence="3">Uncharacterized protein</fullName>
    </submittedName>
</protein>
<name>A0ABV1IA74_9FIRM</name>
<evidence type="ECO:0000256" key="1">
    <source>
        <dbReference type="SAM" id="MobiDB-lite"/>
    </source>
</evidence>
<organism evidence="3 4">
    <name type="scientific">Coprococcus aceti</name>
    <dbReference type="NCBI Taxonomy" id="2981786"/>
    <lineage>
        <taxon>Bacteria</taxon>
        <taxon>Bacillati</taxon>
        <taxon>Bacillota</taxon>
        <taxon>Clostridia</taxon>
        <taxon>Lachnospirales</taxon>
        <taxon>Lachnospiraceae</taxon>
        <taxon>Coprococcus</taxon>
    </lineage>
</organism>
<reference evidence="3 4" key="1">
    <citation type="submission" date="2024-04" db="EMBL/GenBank/DDBJ databases">
        <title>Human intestinal bacterial collection.</title>
        <authorList>
            <person name="Pauvert C."/>
            <person name="Hitch T.C.A."/>
            <person name="Clavel T."/>
        </authorList>
    </citation>
    <scope>NUCLEOTIDE SEQUENCE [LARGE SCALE GENOMIC DNA]</scope>
    <source>
        <strain evidence="3 4">CLA-AA-H181</strain>
    </source>
</reference>
<dbReference type="Proteomes" id="UP001494672">
    <property type="component" value="Unassembled WGS sequence"/>
</dbReference>
<feature type="compositionally biased region" description="Low complexity" evidence="1">
    <location>
        <begin position="72"/>
        <end position="93"/>
    </location>
</feature>
<comment type="caution">
    <text evidence="3">The sequence shown here is derived from an EMBL/GenBank/DDBJ whole genome shotgun (WGS) entry which is preliminary data.</text>
</comment>
<keyword evidence="4" id="KW-1185">Reference proteome</keyword>
<feature type="transmembrane region" description="Helical" evidence="2">
    <location>
        <begin position="146"/>
        <end position="163"/>
    </location>
</feature>
<keyword evidence="2" id="KW-0472">Membrane</keyword>
<gene>
    <name evidence="3" type="ORF">AAAU18_06395</name>
</gene>
<accession>A0ABV1IA74</accession>
<feature type="region of interest" description="Disordered" evidence="1">
    <location>
        <begin position="1"/>
        <end position="33"/>
    </location>
</feature>
<evidence type="ECO:0000313" key="4">
    <source>
        <dbReference type="Proteomes" id="UP001494672"/>
    </source>
</evidence>
<feature type="transmembrane region" description="Helical" evidence="2">
    <location>
        <begin position="231"/>
        <end position="251"/>
    </location>
</feature>
<proteinExistence type="predicted"/>
<feature type="region of interest" description="Disordered" evidence="1">
    <location>
        <begin position="54"/>
        <end position="112"/>
    </location>
</feature>
<sequence length="259" mass="28341">MGDNMNNEEMGYPGQRFSAGSGSSSMDPFAPNPAALQYVPNEFGITHSETSPMYRYNNPAEPDSGAASQTDNYYPGQQYGQNPQYGQNQMYGQSQPYGQGYDQETMNPQGKKAKSSGSNVLAGLVGAFLGSLVGVVLWLVVYKLGYIAGISGAVMVICAMMGYNKFGKKLDLKGIIICVVLCIGMIYISERLSVSMELYQEFSDYGYDVSFFDCYKSMYDVLDAADTMSSFWGELAVGYLLFVVASVSYIINSIRTRAK</sequence>
<feature type="compositionally biased region" description="Polar residues" evidence="1">
    <location>
        <begin position="94"/>
        <end position="108"/>
    </location>
</feature>
<dbReference type="SUPFAM" id="SSF81995">
    <property type="entry name" value="beta-sandwich domain of Sec23/24"/>
    <property type="match status" value="1"/>
</dbReference>
<dbReference type="RefSeq" id="WP_349092984.1">
    <property type="nucleotide sequence ID" value="NZ_JBBNGJ010000003.1"/>
</dbReference>